<evidence type="ECO:0000313" key="1">
    <source>
        <dbReference type="EMBL" id="MFK2916758.1"/>
    </source>
</evidence>
<evidence type="ECO:0000313" key="2">
    <source>
        <dbReference type="Proteomes" id="UP001620408"/>
    </source>
</evidence>
<protein>
    <submittedName>
        <fullName evidence="1">Uncharacterized protein</fullName>
    </submittedName>
</protein>
<accession>A0ABW8K4P6</accession>
<name>A0ABW8K4P6_9GAMM</name>
<dbReference type="EMBL" id="JADIKD010000008">
    <property type="protein sequence ID" value="MFK2916758.1"/>
    <property type="molecule type" value="Genomic_DNA"/>
</dbReference>
<organism evidence="1 2">
    <name type="scientific">Dyella koreensis</name>
    <dbReference type="NCBI Taxonomy" id="311235"/>
    <lineage>
        <taxon>Bacteria</taxon>
        <taxon>Pseudomonadati</taxon>
        <taxon>Pseudomonadota</taxon>
        <taxon>Gammaproteobacteria</taxon>
        <taxon>Lysobacterales</taxon>
        <taxon>Rhodanobacteraceae</taxon>
        <taxon>Dyella</taxon>
    </lineage>
</organism>
<reference evidence="1 2" key="1">
    <citation type="submission" date="2020-10" db="EMBL/GenBank/DDBJ databases">
        <title>Phylogeny of dyella-like bacteria.</title>
        <authorList>
            <person name="Fu J."/>
        </authorList>
    </citation>
    <scope>NUCLEOTIDE SEQUENCE [LARGE SCALE GENOMIC DNA]</scope>
    <source>
        <strain evidence="1 2">BB4</strain>
    </source>
</reference>
<dbReference type="RefSeq" id="WP_379987200.1">
    <property type="nucleotide sequence ID" value="NZ_JADIKD010000008.1"/>
</dbReference>
<keyword evidence="2" id="KW-1185">Reference proteome</keyword>
<proteinExistence type="predicted"/>
<comment type="caution">
    <text evidence="1">The sequence shown here is derived from an EMBL/GenBank/DDBJ whole genome shotgun (WGS) entry which is preliminary data.</text>
</comment>
<dbReference type="Proteomes" id="UP001620408">
    <property type="component" value="Unassembled WGS sequence"/>
</dbReference>
<gene>
    <name evidence="1" type="ORF">ISS97_05740</name>
</gene>
<sequence length="119" mass="13622">MKSLSELLRLSPDIHVPAWMPIYDIDAVLRAADDGCGYASDMMVYRFVQSVHLRECQAVIDMCVVFSPYDFGLDTHYFRGAFSWSVMEDVIAMNALNPVPSYHLLLMLMVERDILIKKT</sequence>